<dbReference type="SUPFAM" id="SSF57196">
    <property type="entry name" value="EGF/Laminin"/>
    <property type="match status" value="1"/>
</dbReference>
<evidence type="ECO:0000259" key="6">
    <source>
        <dbReference type="PROSITE" id="PS01186"/>
    </source>
</evidence>
<dbReference type="PROSITE" id="PS01186">
    <property type="entry name" value="EGF_2"/>
    <property type="match status" value="1"/>
</dbReference>
<keyword evidence="3" id="KW-1015">Disulfide bond</keyword>
<dbReference type="Gene3D" id="2.10.25.10">
    <property type="entry name" value="Laminin"/>
    <property type="match status" value="1"/>
</dbReference>
<sequence>MEPSACSLANELTRCCNSGARHFRKTDTCSSISTESAAVTCTRTASICCLRALLDQSCEHGTNMAETEEYCPANLNQIGAGLRKECCDCCLLAKDLIRRNAECIAPLGFSAQCLRSFNKCCQRKSEISFTQPLLITHRPESLHFLGVGDRCASSKCEHLCSDRGGEEVECSCRAGYDLGPDGTSCIGLQNIFLMLFWFTFPLLSYNLFSATK</sequence>
<dbReference type="EMBL" id="UYWY01026861">
    <property type="protein sequence ID" value="VDM50730.1"/>
    <property type="molecule type" value="Genomic_DNA"/>
</dbReference>
<evidence type="ECO:0000256" key="2">
    <source>
        <dbReference type="ARBA" id="ARBA00022525"/>
    </source>
</evidence>
<protein>
    <submittedName>
        <fullName evidence="9">Anaphylatoxin-like domain-containing protein</fullName>
    </submittedName>
</protein>
<evidence type="ECO:0000256" key="4">
    <source>
        <dbReference type="SAM" id="Phobius"/>
    </source>
</evidence>
<keyword evidence="4" id="KW-0812">Transmembrane</keyword>
<proteinExistence type="predicted"/>
<feature type="domain" description="Anaphylatoxin-like" evidence="5">
    <location>
        <begin position="15"/>
        <end position="49"/>
    </location>
</feature>
<evidence type="ECO:0000313" key="7">
    <source>
        <dbReference type="EMBL" id="VDM50730.1"/>
    </source>
</evidence>
<evidence type="ECO:0000256" key="1">
    <source>
        <dbReference type="ARBA" id="ARBA00004613"/>
    </source>
</evidence>
<reference evidence="7 8" key="2">
    <citation type="submission" date="2018-11" db="EMBL/GenBank/DDBJ databases">
        <authorList>
            <consortium name="Pathogen Informatics"/>
        </authorList>
    </citation>
    <scope>NUCLEOTIDE SEQUENCE [LARGE SCALE GENOMIC DNA]</scope>
</reference>
<feature type="transmembrane region" description="Helical" evidence="4">
    <location>
        <begin position="191"/>
        <end position="208"/>
    </location>
</feature>
<dbReference type="WBParaSite" id="TCNE_0001941301-mRNA-1">
    <property type="protein sequence ID" value="TCNE_0001941301-mRNA-1"/>
    <property type="gene ID" value="TCNE_0001941301"/>
</dbReference>
<accession>A0A183VF89</accession>
<dbReference type="GO" id="GO:0005576">
    <property type="term" value="C:extracellular region"/>
    <property type="evidence" value="ECO:0007669"/>
    <property type="project" value="UniProtKB-SubCell"/>
</dbReference>
<dbReference type="Proteomes" id="UP000050794">
    <property type="component" value="Unassembled WGS sequence"/>
</dbReference>
<dbReference type="PROSITE" id="PS01177">
    <property type="entry name" value="ANAPHYLATOXIN_1"/>
    <property type="match status" value="1"/>
</dbReference>
<gene>
    <name evidence="7" type="ORF">TCNE_LOCUS19409</name>
</gene>
<evidence type="ECO:0000313" key="9">
    <source>
        <dbReference type="WBParaSite" id="TCNE_0001941301-mRNA-1"/>
    </source>
</evidence>
<organism evidence="8 9">
    <name type="scientific">Toxocara canis</name>
    <name type="common">Canine roundworm</name>
    <dbReference type="NCBI Taxonomy" id="6265"/>
    <lineage>
        <taxon>Eukaryota</taxon>
        <taxon>Metazoa</taxon>
        <taxon>Ecdysozoa</taxon>
        <taxon>Nematoda</taxon>
        <taxon>Chromadorea</taxon>
        <taxon>Rhabditida</taxon>
        <taxon>Spirurina</taxon>
        <taxon>Ascaridomorpha</taxon>
        <taxon>Ascaridoidea</taxon>
        <taxon>Toxocaridae</taxon>
        <taxon>Toxocara</taxon>
    </lineage>
</organism>
<evidence type="ECO:0000313" key="8">
    <source>
        <dbReference type="Proteomes" id="UP000050794"/>
    </source>
</evidence>
<evidence type="ECO:0000259" key="5">
    <source>
        <dbReference type="PROSITE" id="PS01177"/>
    </source>
</evidence>
<evidence type="ECO:0000256" key="3">
    <source>
        <dbReference type="ARBA" id="ARBA00023157"/>
    </source>
</evidence>
<comment type="subcellular location">
    <subcellularLocation>
        <location evidence="1">Secreted</location>
    </subcellularLocation>
</comment>
<name>A0A183VF89_TOXCA</name>
<dbReference type="InterPro" id="IPR000020">
    <property type="entry name" value="Anaphylatoxin/fibulin"/>
</dbReference>
<dbReference type="AlphaFoldDB" id="A0A183VF89"/>
<keyword evidence="4" id="KW-1133">Transmembrane helix</keyword>
<reference evidence="9" key="1">
    <citation type="submission" date="2016-06" db="UniProtKB">
        <authorList>
            <consortium name="WormBaseParasite"/>
        </authorList>
    </citation>
    <scope>IDENTIFICATION</scope>
</reference>
<dbReference type="InterPro" id="IPR000742">
    <property type="entry name" value="EGF"/>
</dbReference>
<keyword evidence="4" id="KW-0472">Membrane</keyword>
<keyword evidence="8" id="KW-1185">Reference proteome</keyword>
<keyword evidence="2" id="KW-0964">Secreted</keyword>
<feature type="domain" description="EGF-like" evidence="6">
    <location>
        <begin position="170"/>
        <end position="185"/>
    </location>
</feature>